<proteinExistence type="inferred from homology"/>
<dbReference type="EMBL" id="CP004005">
    <property type="protein sequence ID" value="AGH16634.1"/>
    <property type="molecule type" value="Genomic_DNA"/>
</dbReference>
<dbReference type="Proteomes" id="UP000011820">
    <property type="component" value="Chromosome"/>
</dbReference>
<comment type="function">
    <text evidence="7">Catalyzes the NAD(P)-dependent oxidation of 4-(phosphooxy)-L-threonine (HTP) into 2-amino-3-oxo-4-(phosphooxy)butyric acid which spontaneously decarboxylates to form 3-amino-2-oxopropyl phosphate (AHAP).</text>
</comment>
<dbReference type="InterPro" id="IPR037510">
    <property type="entry name" value="PdxA"/>
</dbReference>
<organism evidence="8 9">
    <name type="scientific">Candidatus Liberibacter asiaticus str. gxpsy</name>
    <dbReference type="NCBI Taxonomy" id="1174529"/>
    <lineage>
        <taxon>Bacteria</taxon>
        <taxon>Pseudomonadati</taxon>
        <taxon>Pseudomonadota</taxon>
        <taxon>Alphaproteobacteria</taxon>
        <taxon>Hyphomicrobiales</taxon>
        <taxon>Rhizobiaceae</taxon>
        <taxon>Liberibacter</taxon>
    </lineage>
</organism>
<evidence type="ECO:0000256" key="7">
    <source>
        <dbReference type="HAMAP-Rule" id="MF_00536"/>
    </source>
</evidence>
<keyword evidence="9" id="KW-1185">Reference proteome</keyword>
<sequence>MDEFLPLILTQGDPAGIGPDISLKAWASRQITAIPPFIYIGDVDVLNARAKQLNLSVPLYETDCKNAVSIFKKALPIISSPCGAKIVTGTPNPQTASSTIANIEKAVSLTLSGQALAIVTNPIAKFLLYQEKFKFPGHTEFLAELAKKNTGITFKPVMMLSGPQLRTVPVTIHIPIADICRILSTKRIIETSDTVYNAMKKYFGINNPRIAISGLNPHAGENATIGIEEKNIIIPAITYLRNDNKNIIGPLPADSMFHHSARQCYDVAICMYHDQALIPIKTLDFNQTVNITLGLPFVRTSPDHGTAFDIAGSSLTQEESLVSALKIAAQLGYQKNLCNDHEQ</sequence>
<comment type="subcellular location">
    <subcellularLocation>
        <location evidence="7">Cytoplasm</location>
    </subcellularLocation>
</comment>
<evidence type="ECO:0000256" key="6">
    <source>
        <dbReference type="ARBA" id="ARBA00023096"/>
    </source>
</evidence>
<evidence type="ECO:0000256" key="2">
    <source>
        <dbReference type="ARBA" id="ARBA00022723"/>
    </source>
</evidence>
<dbReference type="SUPFAM" id="SSF53659">
    <property type="entry name" value="Isocitrate/Isopropylmalate dehydrogenase-like"/>
    <property type="match status" value="1"/>
</dbReference>
<name>A0ABM5NEZ2_LIBAS</name>
<dbReference type="NCBIfam" id="NF003699">
    <property type="entry name" value="PRK05312.1"/>
    <property type="match status" value="1"/>
</dbReference>
<feature type="binding site" evidence="7">
    <location>
        <position position="290"/>
    </location>
    <ligand>
        <name>substrate</name>
    </ligand>
</feature>
<dbReference type="Gene3D" id="3.40.718.10">
    <property type="entry name" value="Isopropylmalate Dehydrogenase"/>
    <property type="match status" value="1"/>
</dbReference>
<feature type="binding site" evidence="7">
    <location>
        <position position="173"/>
    </location>
    <ligand>
        <name>a divalent metal cation</name>
        <dbReference type="ChEBI" id="CHEBI:60240"/>
        <note>ligand shared between dimeric partners</note>
    </ligand>
</feature>
<feature type="binding site" evidence="7">
    <location>
        <position position="281"/>
    </location>
    <ligand>
        <name>substrate</name>
    </ligand>
</feature>
<evidence type="ECO:0000256" key="5">
    <source>
        <dbReference type="ARBA" id="ARBA00023027"/>
    </source>
</evidence>
<keyword evidence="2 7" id="KW-0479">Metal-binding</keyword>
<evidence type="ECO:0000256" key="4">
    <source>
        <dbReference type="ARBA" id="ARBA00023002"/>
    </source>
</evidence>
<dbReference type="RefSeq" id="WP_012778616.1">
    <property type="nucleotide sequence ID" value="NC_020549.1"/>
</dbReference>
<comment type="similarity">
    <text evidence="7">Belongs to the PdxA family.</text>
</comment>
<dbReference type="EC" id="1.1.1.262" evidence="7"/>
<keyword evidence="7" id="KW-0460">Magnesium</keyword>
<comment type="pathway">
    <text evidence="7">Cofactor biosynthesis; pyridoxine 5'-phosphate biosynthesis; pyridoxine 5'-phosphate from D-erythrose 4-phosphate: step 4/5.</text>
</comment>
<comment type="catalytic activity">
    <reaction evidence="7">
        <text>4-(phosphooxy)-L-threonine + NAD(+) = 3-amino-2-oxopropyl phosphate + CO2 + NADH</text>
        <dbReference type="Rhea" id="RHEA:32275"/>
        <dbReference type="ChEBI" id="CHEBI:16526"/>
        <dbReference type="ChEBI" id="CHEBI:57279"/>
        <dbReference type="ChEBI" id="CHEBI:57540"/>
        <dbReference type="ChEBI" id="CHEBI:57945"/>
        <dbReference type="ChEBI" id="CHEBI:58452"/>
        <dbReference type="EC" id="1.1.1.262"/>
    </reaction>
</comment>
<protein>
    <recommendedName>
        <fullName evidence="7">4-hydroxythreonine-4-phosphate dehydrogenase</fullName>
        <ecNumber evidence="7">1.1.1.262</ecNumber>
    </recommendedName>
    <alternativeName>
        <fullName evidence="7">4-(phosphohydroxy)-L-threonine dehydrogenase</fullName>
    </alternativeName>
</protein>
<dbReference type="InterPro" id="IPR005255">
    <property type="entry name" value="PdxA_fam"/>
</dbReference>
<keyword evidence="4 7" id="KW-0560">Oxidoreductase</keyword>
<evidence type="ECO:0000313" key="9">
    <source>
        <dbReference type="Proteomes" id="UP000011820"/>
    </source>
</evidence>
<evidence type="ECO:0000256" key="1">
    <source>
        <dbReference type="ARBA" id="ARBA00022490"/>
    </source>
</evidence>
<dbReference type="NCBIfam" id="TIGR00557">
    <property type="entry name" value="pdxA"/>
    <property type="match status" value="1"/>
</dbReference>
<keyword evidence="6 7" id="KW-0664">Pyridoxine biosynthesis</keyword>
<dbReference type="PANTHER" id="PTHR30004:SF6">
    <property type="entry name" value="D-THREONATE 4-PHOSPHATE DEHYDROGENASE"/>
    <property type="match status" value="1"/>
</dbReference>
<keyword evidence="7" id="KW-0862">Zinc</keyword>
<evidence type="ECO:0000256" key="3">
    <source>
        <dbReference type="ARBA" id="ARBA00022857"/>
    </source>
</evidence>
<keyword evidence="1 7" id="KW-0963">Cytoplasm</keyword>
<dbReference type="PANTHER" id="PTHR30004">
    <property type="entry name" value="4-HYDROXYTHREONINE-4-PHOSPHATE DEHYDROGENASE"/>
    <property type="match status" value="1"/>
</dbReference>
<dbReference type="Pfam" id="PF04166">
    <property type="entry name" value="PdxA"/>
    <property type="match status" value="1"/>
</dbReference>
<keyword evidence="5 7" id="KW-0520">NAD</keyword>
<dbReference type="HAMAP" id="MF_00536">
    <property type="entry name" value="PdxA"/>
    <property type="match status" value="1"/>
</dbReference>
<evidence type="ECO:0000313" key="8">
    <source>
        <dbReference type="EMBL" id="AGH16634.1"/>
    </source>
</evidence>
<keyword evidence="3 7" id="KW-0521">NADP</keyword>
<comment type="miscellaneous">
    <text evidence="7">The active site is located at the dimer interface.</text>
</comment>
<dbReference type="GeneID" id="93076635"/>
<feature type="binding site" evidence="7">
    <location>
        <position position="138"/>
    </location>
    <ligand>
        <name>substrate</name>
    </ligand>
</feature>
<gene>
    <name evidence="7" type="primary">pdxA</name>
    <name evidence="8" type="ORF">WSI_01320</name>
</gene>
<feature type="binding site" evidence="7">
    <location>
        <position position="218"/>
    </location>
    <ligand>
        <name>a divalent metal cation</name>
        <dbReference type="ChEBI" id="CHEBI:60240"/>
        <note>ligand shared between dimeric partners</note>
    </ligand>
</feature>
<reference evidence="8 9" key="1">
    <citation type="journal article" date="2013" name="Genome Announc.">
        <title>Complete Genome Sequence of a Chinese Strain of 'Candidatus Liberibacter asiaticus'.</title>
        <authorList>
            <person name="Lin H."/>
            <person name="Han C.S."/>
            <person name="Liu B."/>
            <person name="Lou B."/>
            <person name="Bai X."/>
            <person name="Deng C."/>
            <person name="Civerolo E.L."/>
            <person name="Gupta G."/>
        </authorList>
    </citation>
    <scope>NUCLEOTIDE SEQUENCE [LARGE SCALE GENOMIC DNA]</scope>
    <source>
        <strain evidence="9">gxpsy</strain>
    </source>
</reference>
<comment type="subunit">
    <text evidence="7">Homodimer.</text>
</comment>
<feature type="binding site" evidence="7">
    <location>
        <position position="299"/>
    </location>
    <ligand>
        <name>substrate</name>
    </ligand>
</feature>
<keyword evidence="7" id="KW-0170">Cobalt</keyword>
<comment type="cofactor">
    <cofactor evidence="7">
        <name>Zn(2+)</name>
        <dbReference type="ChEBI" id="CHEBI:29105"/>
    </cofactor>
    <cofactor evidence="7">
        <name>Mg(2+)</name>
        <dbReference type="ChEBI" id="CHEBI:18420"/>
    </cofactor>
    <cofactor evidence="7">
        <name>Co(2+)</name>
        <dbReference type="ChEBI" id="CHEBI:48828"/>
    </cofactor>
    <text evidence="7">Binds 1 divalent metal cation per subunit. Can use ions such as Zn(2+), Mg(2+) or Co(2+).</text>
</comment>
<accession>A0ABM5NEZ2</accession>
<feature type="binding site" evidence="7">
    <location>
        <position position="273"/>
    </location>
    <ligand>
        <name>a divalent metal cation</name>
        <dbReference type="ChEBI" id="CHEBI:60240"/>
        <note>ligand shared between dimeric partners</note>
    </ligand>
</feature>
<feature type="binding site" evidence="7">
    <location>
        <position position="139"/>
    </location>
    <ligand>
        <name>substrate</name>
    </ligand>
</feature>